<evidence type="ECO:0000313" key="1">
    <source>
        <dbReference type="EMBL" id="RMX37107.1"/>
    </source>
</evidence>
<protein>
    <submittedName>
        <fullName evidence="1">Uncharacterized protein</fullName>
    </submittedName>
</protein>
<name>A0A3M6T6Q8_POCDA</name>
<feature type="non-terminal residue" evidence="1">
    <location>
        <position position="1"/>
    </location>
</feature>
<keyword evidence="2" id="KW-1185">Reference proteome</keyword>
<comment type="caution">
    <text evidence="1">The sequence shown here is derived from an EMBL/GenBank/DDBJ whole genome shotgun (WGS) entry which is preliminary data.</text>
</comment>
<accession>A0A3M6T6Q8</accession>
<sequence>KNQPLKIANICLEQSSFIKYLGVYIDFHLTWHDHIYFISSYALWGNNYNALLSKVVKLQNKAVRIININDVPLMEPITPYYTALGLKVSDIDKLNTSFLLYDYFNAKKHSN</sequence>
<organism evidence="1 2">
    <name type="scientific">Pocillopora damicornis</name>
    <name type="common">Cauliflower coral</name>
    <name type="synonym">Millepora damicornis</name>
    <dbReference type="NCBI Taxonomy" id="46731"/>
    <lineage>
        <taxon>Eukaryota</taxon>
        <taxon>Metazoa</taxon>
        <taxon>Cnidaria</taxon>
        <taxon>Anthozoa</taxon>
        <taxon>Hexacorallia</taxon>
        <taxon>Scleractinia</taxon>
        <taxon>Astrocoeniina</taxon>
        <taxon>Pocilloporidae</taxon>
        <taxon>Pocillopora</taxon>
    </lineage>
</organism>
<evidence type="ECO:0000313" key="2">
    <source>
        <dbReference type="Proteomes" id="UP000275408"/>
    </source>
</evidence>
<reference evidence="1 2" key="1">
    <citation type="journal article" date="2018" name="Sci. Rep.">
        <title>Comparative analysis of the Pocillopora damicornis genome highlights role of immune system in coral evolution.</title>
        <authorList>
            <person name="Cunning R."/>
            <person name="Bay R.A."/>
            <person name="Gillette P."/>
            <person name="Baker A.C."/>
            <person name="Traylor-Knowles N."/>
        </authorList>
    </citation>
    <scope>NUCLEOTIDE SEQUENCE [LARGE SCALE GENOMIC DNA]</scope>
    <source>
        <strain evidence="1">RSMAS</strain>
        <tissue evidence="1">Whole animal</tissue>
    </source>
</reference>
<dbReference type="AlphaFoldDB" id="A0A3M6T6Q8"/>
<dbReference type="Proteomes" id="UP000275408">
    <property type="component" value="Unassembled WGS sequence"/>
</dbReference>
<gene>
    <name evidence="1" type="ORF">pdam_00016590</name>
</gene>
<proteinExistence type="predicted"/>
<dbReference type="EMBL" id="RCHS01004191">
    <property type="protein sequence ID" value="RMX37107.1"/>
    <property type="molecule type" value="Genomic_DNA"/>
</dbReference>